<dbReference type="HOGENOM" id="CLU_2694677_0_0_1"/>
<dbReference type="AlphaFoldDB" id="E3RQZ7"/>
<dbReference type="Proteomes" id="UP000001067">
    <property type="component" value="Unassembled WGS sequence"/>
</dbReference>
<dbReference type="EMBL" id="GL534584">
    <property type="protein sequence ID" value="EFQ91852.1"/>
    <property type="molecule type" value="Genomic_DNA"/>
</dbReference>
<keyword evidence="2" id="KW-1185">Reference proteome</keyword>
<dbReference type="OrthoDB" id="4356562at2759"/>
<feature type="non-terminal residue" evidence="1">
    <location>
        <position position="1"/>
    </location>
</feature>
<evidence type="ECO:0000313" key="2">
    <source>
        <dbReference type="Proteomes" id="UP000001067"/>
    </source>
</evidence>
<name>E3RQZ7_PYRTT</name>
<protein>
    <submittedName>
        <fullName evidence="1">Uncharacterized protein</fullName>
    </submittedName>
</protein>
<evidence type="ECO:0000313" key="1">
    <source>
        <dbReference type="EMBL" id="EFQ91852.1"/>
    </source>
</evidence>
<dbReference type="KEGG" id="pte:PTT_11196"/>
<gene>
    <name evidence="1" type="ORF">PTT_11196</name>
</gene>
<proteinExistence type="predicted"/>
<reference evidence="1 2" key="1">
    <citation type="journal article" date="2010" name="Genome Biol.">
        <title>A first genome assembly of the barley fungal pathogen Pyrenophora teres f. teres.</title>
        <authorList>
            <person name="Ellwood S.R."/>
            <person name="Liu Z."/>
            <person name="Syme R.A."/>
            <person name="Lai Z."/>
            <person name="Hane J.K."/>
            <person name="Keiper F."/>
            <person name="Moffat C.S."/>
            <person name="Oliver R.P."/>
            <person name="Friesen T.L."/>
        </authorList>
    </citation>
    <scope>NUCLEOTIDE SEQUENCE [LARGE SCALE GENOMIC DNA]</scope>
    <source>
        <strain evidence="1 2">0-1</strain>
    </source>
</reference>
<organism evidence="2">
    <name type="scientific">Pyrenophora teres f. teres (strain 0-1)</name>
    <name type="common">Barley net blotch fungus</name>
    <name type="synonym">Drechslera teres f. teres</name>
    <dbReference type="NCBI Taxonomy" id="861557"/>
    <lineage>
        <taxon>Eukaryota</taxon>
        <taxon>Fungi</taxon>
        <taxon>Dikarya</taxon>
        <taxon>Ascomycota</taxon>
        <taxon>Pezizomycotina</taxon>
        <taxon>Dothideomycetes</taxon>
        <taxon>Pleosporomycetidae</taxon>
        <taxon>Pleosporales</taxon>
        <taxon>Pleosporineae</taxon>
        <taxon>Pleosporaceae</taxon>
        <taxon>Pyrenophora</taxon>
    </lineage>
</organism>
<accession>E3RQZ7</accession>
<sequence>IGSLLFIAVNTHLDVAFATSQLTQFLINLSAEHYQAADRVLLYLHLTRTLSLQFGGNDDLIVASDTSFTDNIVD</sequence>